<evidence type="ECO:0000259" key="3">
    <source>
        <dbReference type="Pfam" id="PF00596"/>
    </source>
</evidence>
<gene>
    <name evidence="4" type="ORF">ADIARSV_1355</name>
</gene>
<feature type="domain" description="Class II aldolase/adducin N-terminal" evidence="3">
    <location>
        <begin position="8"/>
        <end position="65"/>
    </location>
</feature>
<evidence type="ECO:0000313" key="5">
    <source>
        <dbReference type="Proteomes" id="UP000014174"/>
    </source>
</evidence>
<accession>R9GUY2</accession>
<dbReference type="InterPro" id="IPR001303">
    <property type="entry name" value="Aldolase_II/adducin_N"/>
</dbReference>
<evidence type="ECO:0000313" key="4">
    <source>
        <dbReference type="EMBL" id="EOR95536.1"/>
    </source>
</evidence>
<dbReference type="PANTHER" id="PTHR22789">
    <property type="entry name" value="FUCULOSE PHOSPHATE ALDOLASE"/>
    <property type="match status" value="1"/>
</dbReference>
<keyword evidence="5" id="KW-1185">Reference proteome</keyword>
<comment type="caution">
    <text evidence="4">The sequence shown here is derived from an EMBL/GenBank/DDBJ whole genome shotgun (WGS) entry which is preliminary data.</text>
</comment>
<proteinExistence type="predicted"/>
<sequence length="96" mass="10611">MLPETRVFIPRGICITPYELPGSEALANLTINGLKYRDVILWGKHGALATGVDAHEAFDYLDVANKGVLIYMKCLQAGFIPEGLTEEEMKGLEIFI</sequence>
<reference evidence="4 5" key="1">
    <citation type="journal article" date="2013" name="Genome Announc.">
        <title>Draft Genome Sequence of Arcticibacter svalbardensis Strain MN12-7T, a Member of the Family Sphingobacteriaceae Isolated from an Arctic Soil Sample.</title>
        <authorList>
            <person name="Shivaji S."/>
            <person name="Ara S."/>
            <person name="Prasad S."/>
            <person name="Manasa B.P."/>
            <person name="Begum Z."/>
            <person name="Singh A."/>
            <person name="Kumar Pinnaka A."/>
        </authorList>
    </citation>
    <scope>NUCLEOTIDE SEQUENCE [LARGE SCALE GENOMIC DNA]</scope>
    <source>
        <strain evidence="4 5">MN12-7</strain>
    </source>
</reference>
<dbReference type="GO" id="GO:0046872">
    <property type="term" value="F:metal ion binding"/>
    <property type="evidence" value="ECO:0007669"/>
    <property type="project" value="UniProtKB-KW"/>
</dbReference>
<dbReference type="InterPro" id="IPR050197">
    <property type="entry name" value="Aldolase_class_II_sugar_metab"/>
</dbReference>
<keyword evidence="2 4" id="KW-0456">Lyase</keyword>
<dbReference type="STRING" id="1150600.ADIARSV_1355"/>
<keyword evidence="1" id="KW-0479">Metal-binding</keyword>
<dbReference type="EC" id="4.1.2.19" evidence="4"/>
<dbReference type="GO" id="GO:0008994">
    <property type="term" value="F:rhamnulose-1-phosphate aldolase activity"/>
    <property type="evidence" value="ECO:0007669"/>
    <property type="project" value="UniProtKB-EC"/>
</dbReference>
<organism evidence="4 5">
    <name type="scientific">Arcticibacter svalbardensis MN12-7</name>
    <dbReference type="NCBI Taxonomy" id="1150600"/>
    <lineage>
        <taxon>Bacteria</taxon>
        <taxon>Pseudomonadati</taxon>
        <taxon>Bacteroidota</taxon>
        <taxon>Sphingobacteriia</taxon>
        <taxon>Sphingobacteriales</taxon>
        <taxon>Sphingobacteriaceae</taxon>
        <taxon>Arcticibacter</taxon>
    </lineage>
</organism>
<dbReference type="Pfam" id="PF00596">
    <property type="entry name" value="Aldolase_II"/>
    <property type="match status" value="1"/>
</dbReference>
<dbReference type="GO" id="GO:0005829">
    <property type="term" value="C:cytosol"/>
    <property type="evidence" value="ECO:0007669"/>
    <property type="project" value="TreeGrafter"/>
</dbReference>
<evidence type="ECO:0000256" key="2">
    <source>
        <dbReference type="ARBA" id="ARBA00023239"/>
    </source>
</evidence>
<dbReference type="AlphaFoldDB" id="R9GUY2"/>
<protein>
    <submittedName>
        <fullName evidence="4">Rhamnulose-1-phosphate aldolase</fullName>
        <ecNumber evidence="4">4.1.2.19</ecNumber>
    </submittedName>
</protein>
<evidence type="ECO:0000256" key="1">
    <source>
        <dbReference type="ARBA" id="ARBA00022723"/>
    </source>
</evidence>
<dbReference type="PANTHER" id="PTHR22789:SF0">
    <property type="entry name" value="3-OXO-TETRONATE 4-PHOSPHATE DECARBOXYLASE-RELATED"/>
    <property type="match status" value="1"/>
</dbReference>
<dbReference type="eggNOG" id="COG0235">
    <property type="taxonomic scope" value="Bacteria"/>
</dbReference>
<dbReference type="GO" id="GO:0019323">
    <property type="term" value="P:pentose catabolic process"/>
    <property type="evidence" value="ECO:0007669"/>
    <property type="project" value="TreeGrafter"/>
</dbReference>
<dbReference type="EMBL" id="AQPN01000049">
    <property type="protein sequence ID" value="EOR95536.1"/>
    <property type="molecule type" value="Genomic_DNA"/>
</dbReference>
<name>R9GUY2_9SPHI</name>
<dbReference type="SUPFAM" id="SSF53639">
    <property type="entry name" value="AraD/HMP-PK domain-like"/>
    <property type="match status" value="1"/>
</dbReference>
<dbReference type="Gene3D" id="3.40.225.10">
    <property type="entry name" value="Class II aldolase/adducin N-terminal domain"/>
    <property type="match status" value="1"/>
</dbReference>
<dbReference type="InterPro" id="IPR036409">
    <property type="entry name" value="Aldolase_II/adducin_N_sf"/>
</dbReference>
<dbReference type="Proteomes" id="UP000014174">
    <property type="component" value="Unassembled WGS sequence"/>
</dbReference>